<sequence length="459" mass="50064">MNSSLMGSFFLPVSPPIYIGPFPKGFNTLKNLINYTGEPVNRSSETANSYVVARPKKGITGDSSANAVAGEARYKKRQGKAVVSSDKSDAVLSLSDHTKTPFGLEILLINEQGIVIQGFIPPGRIDTYLPHLVACSIYRLTNFYGSKSKIVYLRLGLLRIGSDSMGTRNLMRPETVKETFMDSILSKMSRMMNSNSKTSVSGDLTSAKLINYTGEPVNRSSETANSYVVARPKKGITGDSSANAVAGEARYKKRQGKAVVSSDKSDAVLSLSDHTKTPFGLEILLINEQGIVIQGFIPPGRIDTYLPHLVACSIYRLTNFYGSKSKIVYLRLGLLRIGSDSMGTRNLMRPETVKETFMMISCFYLMSFTVTKVLRPEALDPEGILDGNLHEEAEDGKGNSADEKVKKSSDVVESAESEVKFDTSSGINCESLITMATPPPDQPVESADHIQNNSQSDLY</sequence>
<feature type="compositionally biased region" description="Polar residues" evidence="1">
    <location>
        <begin position="449"/>
        <end position="459"/>
    </location>
</feature>
<accession>A0ABQ7YFQ0</accession>
<evidence type="ECO:0000313" key="2">
    <source>
        <dbReference type="EMBL" id="KAH0866977.1"/>
    </source>
</evidence>
<evidence type="ECO:0000313" key="3">
    <source>
        <dbReference type="Proteomes" id="UP000824890"/>
    </source>
</evidence>
<name>A0ABQ7YFQ0_BRANA</name>
<proteinExistence type="predicted"/>
<evidence type="ECO:0000256" key="1">
    <source>
        <dbReference type="SAM" id="MobiDB-lite"/>
    </source>
</evidence>
<reference evidence="2 3" key="1">
    <citation type="submission" date="2021-05" db="EMBL/GenBank/DDBJ databases">
        <title>Genome Assembly of Synthetic Allotetraploid Brassica napus Reveals Homoeologous Exchanges between Subgenomes.</title>
        <authorList>
            <person name="Davis J.T."/>
        </authorList>
    </citation>
    <scope>NUCLEOTIDE SEQUENCE [LARGE SCALE GENOMIC DNA]</scope>
    <source>
        <strain evidence="3">cv. Da-Ae</strain>
        <tissue evidence="2">Seedling</tissue>
    </source>
</reference>
<gene>
    <name evidence="2" type="ORF">HID58_073999</name>
</gene>
<feature type="region of interest" description="Disordered" evidence="1">
    <location>
        <begin position="388"/>
        <end position="459"/>
    </location>
</feature>
<protein>
    <recommendedName>
        <fullName evidence="4">Peptidylprolyl isomerase</fullName>
    </recommendedName>
</protein>
<feature type="compositionally biased region" description="Basic and acidic residues" evidence="1">
    <location>
        <begin position="388"/>
        <end position="410"/>
    </location>
</feature>
<keyword evidence="3" id="KW-1185">Reference proteome</keyword>
<organism evidence="2 3">
    <name type="scientific">Brassica napus</name>
    <name type="common">Rape</name>
    <dbReference type="NCBI Taxonomy" id="3708"/>
    <lineage>
        <taxon>Eukaryota</taxon>
        <taxon>Viridiplantae</taxon>
        <taxon>Streptophyta</taxon>
        <taxon>Embryophyta</taxon>
        <taxon>Tracheophyta</taxon>
        <taxon>Spermatophyta</taxon>
        <taxon>Magnoliopsida</taxon>
        <taxon>eudicotyledons</taxon>
        <taxon>Gunneridae</taxon>
        <taxon>Pentapetalae</taxon>
        <taxon>rosids</taxon>
        <taxon>malvids</taxon>
        <taxon>Brassicales</taxon>
        <taxon>Brassicaceae</taxon>
        <taxon>Brassiceae</taxon>
        <taxon>Brassica</taxon>
    </lineage>
</organism>
<comment type="caution">
    <text evidence="2">The sequence shown here is derived from an EMBL/GenBank/DDBJ whole genome shotgun (WGS) entry which is preliminary data.</text>
</comment>
<dbReference type="EMBL" id="JAGKQM010000017">
    <property type="protein sequence ID" value="KAH0866977.1"/>
    <property type="molecule type" value="Genomic_DNA"/>
</dbReference>
<evidence type="ECO:0008006" key="4">
    <source>
        <dbReference type="Google" id="ProtNLM"/>
    </source>
</evidence>
<dbReference type="Proteomes" id="UP000824890">
    <property type="component" value="Unassembled WGS sequence"/>
</dbReference>